<organism evidence="2 3">
    <name type="scientific">Frankliniella fusca</name>
    <dbReference type="NCBI Taxonomy" id="407009"/>
    <lineage>
        <taxon>Eukaryota</taxon>
        <taxon>Metazoa</taxon>
        <taxon>Ecdysozoa</taxon>
        <taxon>Arthropoda</taxon>
        <taxon>Hexapoda</taxon>
        <taxon>Insecta</taxon>
        <taxon>Pterygota</taxon>
        <taxon>Neoptera</taxon>
        <taxon>Paraneoptera</taxon>
        <taxon>Thysanoptera</taxon>
        <taxon>Terebrantia</taxon>
        <taxon>Thripoidea</taxon>
        <taxon>Thripidae</taxon>
        <taxon>Frankliniella</taxon>
    </lineage>
</organism>
<name>A0AAE1LN78_9NEOP</name>
<keyword evidence="2" id="KW-0675">Receptor</keyword>
<protein>
    <submittedName>
        <fullName evidence="2">Poliovirus receptor-like protein</fullName>
    </submittedName>
</protein>
<dbReference type="PROSITE" id="PS50835">
    <property type="entry name" value="IG_LIKE"/>
    <property type="match status" value="1"/>
</dbReference>
<dbReference type="AlphaFoldDB" id="A0AAE1LN78"/>
<dbReference type="PANTHER" id="PTHR23278">
    <property type="entry name" value="SIDESTEP PROTEIN"/>
    <property type="match status" value="1"/>
</dbReference>
<gene>
    <name evidence="2" type="ORF">KUF71_013844</name>
</gene>
<dbReference type="InterPro" id="IPR013783">
    <property type="entry name" value="Ig-like_fold"/>
</dbReference>
<keyword evidence="3" id="KW-1185">Reference proteome</keyword>
<evidence type="ECO:0000259" key="1">
    <source>
        <dbReference type="PROSITE" id="PS50835"/>
    </source>
</evidence>
<dbReference type="InterPro" id="IPR036179">
    <property type="entry name" value="Ig-like_dom_sf"/>
</dbReference>
<dbReference type="PANTHER" id="PTHR23278:SF19">
    <property type="entry name" value="OBSCURIN"/>
    <property type="match status" value="1"/>
</dbReference>
<reference evidence="2" key="2">
    <citation type="journal article" date="2023" name="BMC Genomics">
        <title>Pest status, molecular evolution, and epigenetic factors derived from the genome assembly of Frankliniella fusca, a thysanopteran phytovirus vector.</title>
        <authorList>
            <person name="Catto M.A."/>
            <person name="Labadie P.E."/>
            <person name="Jacobson A.L."/>
            <person name="Kennedy G.G."/>
            <person name="Srinivasan R."/>
            <person name="Hunt B.G."/>
        </authorList>
    </citation>
    <scope>NUCLEOTIDE SEQUENCE</scope>
    <source>
        <strain evidence="2">PL_HMW_Pooled</strain>
    </source>
</reference>
<sequence length="174" mass="19642">MRGGGVVLSACDAGSFFLNIYDVRSKKGSGPSHWKDQELLQQRAYFRTETEPATLALTGVEERDAGNYRCRVDFKASPTRNTKVWLHVIAYNLFKRNSTLRLNEAYSYALVLPVCIASTFRRNYKATSCLEIEHCGKHGTPFERAVKNTIWAEGSQREGKGLTGYQKPITCWPV</sequence>
<reference evidence="2" key="1">
    <citation type="submission" date="2021-07" db="EMBL/GenBank/DDBJ databases">
        <authorList>
            <person name="Catto M.A."/>
            <person name="Jacobson A."/>
            <person name="Kennedy G."/>
            <person name="Labadie P."/>
            <person name="Hunt B.G."/>
            <person name="Srinivasan R."/>
        </authorList>
    </citation>
    <scope>NUCLEOTIDE SEQUENCE</scope>
    <source>
        <strain evidence="2">PL_HMW_Pooled</strain>
        <tissue evidence="2">Head</tissue>
    </source>
</reference>
<feature type="domain" description="Ig-like" evidence="1">
    <location>
        <begin position="1"/>
        <end position="72"/>
    </location>
</feature>
<dbReference type="InterPro" id="IPR007110">
    <property type="entry name" value="Ig-like_dom"/>
</dbReference>
<accession>A0AAE1LN78</accession>
<proteinExistence type="predicted"/>
<dbReference type="SUPFAM" id="SSF48726">
    <property type="entry name" value="Immunoglobulin"/>
    <property type="match status" value="1"/>
</dbReference>
<dbReference type="Gene3D" id="2.60.40.10">
    <property type="entry name" value="Immunoglobulins"/>
    <property type="match status" value="1"/>
</dbReference>
<evidence type="ECO:0000313" key="2">
    <source>
        <dbReference type="EMBL" id="KAK3925595.1"/>
    </source>
</evidence>
<comment type="caution">
    <text evidence="2">The sequence shown here is derived from an EMBL/GenBank/DDBJ whole genome shotgun (WGS) entry which is preliminary data.</text>
</comment>
<evidence type="ECO:0000313" key="3">
    <source>
        <dbReference type="Proteomes" id="UP001219518"/>
    </source>
</evidence>
<dbReference type="EMBL" id="JAHWGI010001235">
    <property type="protein sequence ID" value="KAK3925595.1"/>
    <property type="molecule type" value="Genomic_DNA"/>
</dbReference>
<dbReference type="Proteomes" id="UP001219518">
    <property type="component" value="Unassembled WGS sequence"/>
</dbReference>